<feature type="active site" description="Proton acceptor" evidence="7">
    <location>
        <position position="120"/>
    </location>
</feature>
<proteinExistence type="inferred from homology"/>
<keyword evidence="5" id="KW-0573">Peptidoglycan synthesis</keyword>
<dbReference type="EMBL" id="QEFB01000001">
    <property type="protein sequence ID" value="PWC07904.1"/>
    <property type="molecule type" value="Genomic_DNA"/>
</dbReference>
<keyword evidence="4" id="KW-0133">Cell shape</keyword>
<feature type="transmembrane region" description="Helical" evidence="10">
    <location>
        <begin position="41"/>
        <end position="62"/>
    </location>
</feature>
<evidence type="ECO:0000256" key="9">
    <source>
        <dbReference type="RuleBase" id="RU004016"/>
    </source>
</evidence>
<name>A0A2U1TG88_9MICO</name>
<keyword evidence="10" id="KW-1133">Transmembrane helix</keyword>
<dbReference type="PANTHER" id="PTHR21581">
    <property type="entry name" value="D-ALANYL-D-ALANINE CARBOXYPEPTIDASE"/>
    <property type="match status" value="1"/>
</dbReference>
<evidence type="ECO:0000256" key="6">
    <source>
        <dbReference type="ARBA" id="ARBA00023316"/>
    </source>
</evidence>
<evidence type="ECO:0000256" key="7">
    <source>
        <dbReference type="PIRSR" id="PIRSR618044-1"/>
    </source>
</evidence>
<evidence type="ECO:0000313" key="13">
    <source>
        <dbReference type="Proteomes" id="UP000244962"/>
    </source>
</evidence>
<keyword evidence="12" id="KW-0121">Carboxypeptidase</keyword>
<sequence length="433" mass="45063">MGDSRPASLARRANRPPIDFLSVYQSRQPLSDRRVYLRRRLTVFGVLVLILGIIGYLAFAVLRPLPATAATLEPTETITQTVTQVAWPAYGNGAIGAVGFDGILSSHGAQESTPMASITKSVTALVVLEAMPLREGESGPQLTLTEDDQRIYTEVIAEGGSAAPVAVGSVFTERQLLEAMMLPSANNYSITLANWAYGSVDAFLAAATAWLGTHGFAGTHLADSSGINQDSRSTPADLVKIGELVLAHPVLSEIVSQQSADLPVIGPVTNTNKILGQGGIIGLKTGTTRVAGACLLFAAELAVGGETVTVVGVILGAPNHKELFSSVLGLLTTVEAGFRELPLVTEGESFGSYTTPWGSTSDIVATESASVLVWQDATVAVDVAASPLISGAAGLDVGEAVFTVADSVIDVPLELSDDLAEADTGWRITHPSD</sequence>
<evidence type="ECO:0000313" key="12">
    <source>
        <dbReference type="EMBL" id="PWC07904.1"/>
    </source>
</evidence>
<dbReference type="GO" id="GO:0008360">
    <property type="term" value="P:regulation of cell shape"/>
    <property type="evidence" value="ECO:0007669"/>
    <property type="project" value="UniProtKB-KW"/>
</dbReference>
<organism evidence="12 13">
    <name type="scientific">Mycetocola zhujimingii</name>
    <dbReference type="NCBI Taxonomy" id="2079792"/>
    <lineage>
        <taxon>Bacteria</taxon>
        <taxon>Bacillati</taxon>
        <taxon>Actinomycetota</taxon>
        <taxon>Actinomycetes</taxon>
        <taxon>Micrococcales</taxon>
        <taxon>Microbacteriaceae</taxon>
        <taxon>Mycetocola</taxon>
    </lineage>
</organism>
<evidence type="ECO:0000256" key="10">
    <source>
        <dbReference type="SAM" id="Phobius"/>
    </source>
</evidence>
<keyword evidence="3" id="KW-0378">Hydrolase</keyword>
<dbReference type="GO" id="GO:0071555">
    <property type="term" value="P:cell wall organization"/>
    <property type="evidence" value="ECO:0007669"/>
    <property type="project" value="UniProtKB-KW"/>
</dbReference>
<evidence type="ECO:0000256" key="4">
    <source>
        <dbReference type="ARBA" id="ARBA00022960"/>
    </source>
</evidence>
<evidence type="ECO:0000256" key="8">
    <source>
        <dbReference type="PIRSR" id="PIRSR618044-2"/>
    </source>
</evidence>
<dbReference type="PANTHER" id="PTHR21581:SF33">
    <property type="entry name" value="D-ALANYL-D-ALANINE CARBOXYPEPTIDASE DACB"/>
    <property type="match status" value="1"/>
</dbReference>
<dbReference type="InterPro" id="IPR001967">
    <property type="entry name" value="Peptidase_S11_N"/>
</dbReference>
<dbReference type="InterPro" id="IPR018044">
    <property type="entry name" value="Peptidase_S11"/>
</dbReference>
<dbReference type="InterPro" id="IPR012338">
    <property type="entry name" value="Beta-lactam/transpept-like"/>
</dbReference>
<reference evidence="13" key="1">
    <citation type="submission" date="2018-04" db="EMBL/GenBank/DDBJ databases">
        <authorList>
            <person name="Liu S."/>
            <person name="Wang Z."/>
            <person name="Li J."/>
        </authorList>
    </citation>
    <scope>NUCLEOTIDE SEQUENCE [LARGE SCALE GENOMIC DNA]</scope>
    <source>
        <strain evidence="13">622</strain>
    </source>
</reference>
<keyword evidence="13" id="KW-1185">Reference proteome</keyword>
<keyword evidence="10" id="KW-0812">Transmembrane</keyword>
<feature type="domain" description="Peptidase S11 D-alanyl-D-alanine carboxypeptidase A N-terminal" evidence="11">
    <location>
        <begin position="103"/>
        <end position="317"/>
    </location>
</feature>
<dbReference type="Gene3D" id="3.40.710.10">
    <property type="entry name" value="DD-peptidase/beta-lactamase superfamily"/>
    <property type="match status" value="1"/>
</dbReference>
<evidence type="ECO:0000256" key="1">
    <source>
        <dbReference type="ARBA" id="ARBA00007164"/>
    </source>
</evidence>
<dbReference type="Proteomes" id="UP000244962">
    <property type="component" value="Unassembled WGS sequence"/>
</dbReference>
<comment type="caution">
    <text evidence="12">The sequence shown here is derived from an EMBL/GenBank/DDBJ whole genome shotgun (WGS) entry which is preliminary data.</text>
</comment>
<keyword evidence="2" id="KW-0732">Signal</keyword>
<evidence type="ECO:0000256" key="5">
    <source>
        <dbReference type="ARBA" id="ARBA00022984"/>
    </source>
</evidence>
<feature type="active site" evidence="7">
    <location>
        <position position="184"/>
    </location>
</feature>
<dbReference type="PRINTS" id="PR00725">
    <property type="entry name" value="DADACBPTASE1"/>
</dbReference>
<keyword evidence="10" id="KW-0472">Membrane</keyword>
<dbReference type="Pfam" id="PF00768">
    <property type="entry name" value="Peptidase_S11"/>
    <property type="match status" value="1"/>
</dbReference>
<dbReference type="GO" id="GO:0009002">
    <property type="term" value="F:serine-type D-Ala-D-Ala carboxypeptidase activity"/>
    <property type="evidence" value="ECO:0007669"/>
    <property type="project" value="InterPro"/>
</dbReference>
<protein>
    <submittedName>
        <fullName evidence="12">D-alanyl-D-alanine carboxypeptidase</fullName>
    </submittedName>
</protein>
<keyword evidence="12" id="KW-0645">Protease</keyword>
<evidence type="ECO:0000259" key="11">
    <source>
        <dbReference type="Pfam" id="PF00768"/>
    </source>
</evidence>
<accession>A0A2U1TG88</accession>
<dbReference type="SUPFAM" id="SSF56601">
    <property type="entry name" value="beta-lactamase/transpeptidase-like"/>
    <property type="match status" value="1"/>
</dbReference>
<evidence type="ECO:0000256" key="3">
    <source>
        <dbReference type="ARBA" id="ARBA00022801"/>
    </source>
</evidence>
<feature type="binding site" evidence="8">
    <location>
        <position position="284"/>
    </location>
    <ligand>
        <name>substrate</name>
    </ligand>
</feature>
<dbReference type="AlphaFoldDB" id="A0A2U1TG88"/>
<dbReference type="GO" id="GO:0009252">
    <property type="term" value="P:peptidoglycan biosynthetic process"/>
    <property type="evidence" value="ECO:0007669"/>
    <property type="project" value="UniProtKB-KW"/>
</dbReference>
<dbReference type="GO" id="GO:0006508">
    <property type="term" value="P:proteolysis"/>
    <property type="evidence" value="ECO:0007669"/>
    <property type="project" value="InterPro"/>
</dbReference>
<evidence type="ECO:0000256" key="2">
    <source>
        <dbReference type="ARBA" id="ARBA00022729"/>
    </source>
</evidence>
<comment type="similarity">
    <text evidence="1 9">Belongs to the peptidase S11 family.</text>
</comment>
<gene>
    <name evidence="12" type="ORF">DF223_00645</name>
</gene>
<feature type="active site" description="Acyl-ester intermediate" evidence="7">
    <location>
        <position position="117"/>
    </location>
</feature>
<keyword evidence="6" id="KW-0961">Cell wall biogenesis/degradation</keyword>